<reference evidence="1" key="1">
    <citation type="journal article" date="2015" name="Nature">
        <title>Complex archaea that bridge the gap between prokaryotes and eukaryotes.</title>
        <authorList>
            <person name="Spang A."/>
            <person name="Saw J.H."/>
            <person name="Jorgensen S.L."/>
            <person name="Zaremba-Niedzwiedzka K."/>
            <person name="Martijn J."/>
            <person name="Lind A.E."/>
            <person name="van Eijk R."/>
            <person name="Schleper C."/>
            <person name="Guy L."/>
            <person name="Ettema T.J."/>
        </authorList>
    </citation>
    <scope>NUCLEOTIDE SEQUENCE</scope>
</reference>
<protein>
    <submittedName>
        <fullName evidence="1">Uncharacterized protein</fullName>
    </submittedName>
</protein>
<gene>
    <name evidence="1" type="ORF">LCGC14_1592530</name>
</gene>
<name>A0A0F9IZX1_9ZZZZ</name>
<sequence length="174" mass="18817">MVQIFKKLYKDIGLQREVEDALPYAVVGDAWEGSFDAQPMFAGNFFTPLNYVVPTGQQLKILFLRVWTQEAGGARFSILQNNPTATGQTGTTEAYPVVGNVPSGVRDYPMLEAAGAEILRGSLIDPVHVLEGSIDFNVLALWPGAAAAAAAGDFTGSRYGISWWGVIKVPEPKR</sequence>
<organism evidence="1">
    <name type="scientific">marine sediment metagenome</name>
    <dbReference type="NCBI Taxonomy" id="412755"/>
    <lineage>
        <taxon>unclassified sequences</taxon>
        <taxon>metagenomes</taxon>
        <taxon>ecological metagenomes</taxon>
    </lineage>
</organism>
<dbReference type="EMBL" id="LAZR01012665">
    <property type="protein sequence ID" value="KKM25684.1"/>
    <property type="molecule type" value="Genomic_DNA"/>
</dbReference>
<evidence type="ECO:0000313" key="1">
    <source>
        <dbReference type="EMBL" id="KKM25684.1"/>
    </source>
</evidence>
<dbReference type="AlphaFoldDB" id="A0A0F9IZX1"/>
<comment type="caution">
    <text evidence="1">The sequence shown here is derived from an EMBL/GenBank/DDBJ whole genome shotgun (WGS) entry which is preliminary data.</text>
</comment>
<proteinExistence type="predicted"/>
<accession>A0A0F9IZX1</accession>